<evidence type="ECO:0000256" key="3">
    <source>
        <dbReference type="ARBA" id="ARBA00022989"/>
    </source>
</evidence>
<comment type="subcellular location">
    <subcellularLocation>
        <location evidence="1">Cell membrane</location>
        <topology evidence="1">Multi-pass membrane protein</topology>
    </subcellularLocation>
</comment>
<proteinExistence type="predicted"/>
<gene>
    <name evidence="7" type="ORF">K0U00_48790</name>
</gene>
<reference evidence="7 8" key="1">
    <citation type="submission" date="2021-07" db="EMBL/GenBank/DDBJ databases">
        <title>Paenibacillus radiodurans sp. nov., isolated from the southeastern edge of Tengger Desert.</title>
        <authorList>
            <person name="Zhang G."/>
        </authorList>
    </citation>
    <scope>NUCLEOTIDE SEQUENCE [LARGE SCALE GENOMIC DNA]</scope>
    <source>
        <strain evidence="7 8">CCM 7311</strain>
    </source>
</reference>
<evidence type="ECO:0000256" key="4">
    <source>
        <dbReference type="ARBA" id="ARBA00023136"/>
    </source>
</evidence>
<dbReference type="InterPro" id="IPR011527">
    <property type="entry name" value="ABC1_TM_dom"/>
</dbReference>
<dbReference type="EMBL" id="JAHZIK010003459">
    <property type="protein sequence ID" value="MBW7461975.1"/>
    <property type="molecule type" value="Genomic_DNA"/>
</dbReference>
<keyword evidence="7" id="KW-0547">Nucleotide-binding</keyword>
<keyword evidence="3 5" id="KW-1133">Transmembrane helix</keyword>
<dbReference type="GO" id="GO:0005524">
    <property type="term" value="F:ATP binding"/>
    <property type="evidence" value="ECO:0007669"/>
    <property type="project" value="UniProtKB-KW"/>
</dbReference>
<comment type="caution">
    <text evidence="7">The sequence shown here is derived from an EMBL/GenBank/DDBJ whole genome shotgun (WGS) entry which is preliminary data.</text>
</comment>
<protein>
    <submittedName>
        <fullName evidence="7">ABC transporter ATP-binding protein</fullName>
    </submittedName>
</protein>
<dbReference type="SUPFAM" id="SSF90123">
    <property type="entry name" value="ABC transporter transmembrane region"/>
    <property type="match status" value="1"/>
</dbReference>
<organism evidence="7 8">
    <name type="scientific">Paenibacillus sepulcri</name>
    <dbReference type="NCBI Taxonomy" id="359917"/>
    <lineage>
        <taxon>Bacteria</taxon>
        <taxon>Bacillati</taxon>
        <taxon>Bacillota</taxon>
        <taxon>Bacilli</taxon>
        <taxon>Bacillales</taxon>
        <taxon>Paenibacillaceae</taxon>
        <taxon>Paenibacillus</taxon>
    </lineage>
</organism>
<feature type="non-terminal residue" evidence="7">
    <location>
        <position position="1"/>
    </location>
</feature>
<accession>A0ABS7CMQ4</accession>
<dbReference type="Pfam" id="PF00664">
    <property type="entry name" value="ABC_membrane"/>
    <property type="match status" value="1"/>
</dbReference>
<feature type="non-terminal residue" evidence="7">
    <location>
        <position position="136"/>
    </location>
</feature>
<evidence type="ECO:0000313" key="7">
    <source>
        <dbReference type="EMBL" id="MBW7461975.1"/>
    </source>
</evidence>
<evidence type="ECO:0000259" key="6">
    <source>
        <dbReference type="PROSITE" id="PS50929"/>
    </source>
</evidence>
<feature type="transmembrane region" description="Helical" evidence="5">
    <location>
        <begin position="83"/>
        <end position="104"/>
    </location>
</feature>
<keyword evidence="8" id="KW-1185">Reference proteome</keyword>
<feature type="transmembrane region" description="Helical" evidence="5">
    <location>
        <begin position="33"/>
        <end position="51"/>
    </location>
</feature>
<feature type="domain" description="ABC transmembrane type-1" evidence="6">
    <location>
        <begin position="36"/>
        <end position="136"/>
    </location>
</feature>
<keyword evidence="7" id="KW-0067">ATP-binding</keyword>
<sequence length="136" mass="15139">RGGPGAMGMPVQKAKDFKGTLRRLAGYLKPHRFALLIVLLTAVLSTVFSILGPKIMGKATTELFTGMVGKLKGVEGAKIDFTYIWHILLVLICLYVISSLFSYIQQYVMAGIAQKTVYDLRKDVNEKLARLPLKFF</sequence>
<evidence type="ECO:0000313" key="8">
    <source>
        <dbReference type="Proteomes" id="UP001519887"/>
    </source>
</evidence>
<keyword evidence="2 5" id="KW-0812">Transmembrane</keyword>
<evidence type="ECO:0000256" key="1">
    <source>
        <dbReference type="ARBA" id="ARBA00004651"/>
    </source>
</evidence>
<evidence type="ECO:0000256" key="2">
    <source>
        <dbReference type="ARBA" id="ARBA00022692"/>
    </source>
</evidence>
<evidence type="ECO:0000256" key="5">
    <source>
        <dbReference type="SAM" id="Phobius"/>
    </source>
</evidence>
<dbReference type="Gene3D" id="1.20.1560.10">
    <property type="entry name" value="ABC transporter type 1, transmembrane domain"/>
    <property type="match status" value="1"/>
</dbReference>
<dbReference type="Proteomes" id="UP001519887">
    <property type="component" value="Unassembled WGS sequence"/>
</dbReference>
<keyword evidence="4 5" id="KW-0472">Membrane</keyword>
<dbReference type="InterPro" id="IPR036640">
    <property type="entry name" value="ABC1_TM_sf"/>
</dbReference>
<dbReference type="PROSITE" id="PS50929">
    <property type="entry name" value="ABC_TM1F"/>
    <property type="match status" value="1"/>
</dbReference>
<name>A0ABS7CMQ4_9BACL</name>